<keyword evidence="2 3" id="KW-0040">ANK repeat</keyword>
<reference evidence="4" key="1">
    <citation type="journal article" date="2020" name="J. Eukaryot. Microbiol.">
        <title>De novo Sequencing, Assembly and Annotation of the Transcriptome for the Free-Living Testate Amoeba Arcella intermedia.</title>
        <authorList>
            <person name="Ribeiro G.M."/>
            <person name="Porfirio-Sousa A.L."/>
            <person name="Maurer-Alcala X.X."/>
            <person name="Katz L.A."/>
            <person name="Lahr D.J.G."/>
        </authorList>
    </citation>
    <scope>NUCLEOTIDE SEQUENCE</scope>
</reference>
<organism evidence="4">
    <name type="scientific">Arcella intermedia</name>
    <dbReference type="NCBI Taxonomy" id="1963864"/>
    <lineage>
        <taxon>Eukaryota</taxon>
        <taxon>Amoebozoa</taxon>
        <taxon>Tubulinea</taxon>
        <taxon>Elardia</taxon>
        <taxon>Arcellinida</taxon>
        <taxon>Sphaerothecina</taxon>
        <taxon>Arcellidae</taxon>
        <taxon>Arcella</taxon>
    </lineage>
</organism>
<dbReference type="InterPro" id="IPR036770">
    <property type="entry name" value="Ankyrin_rpt-contain_sf"/>
</dbReference>
<dbReference type="EMBL" id="GIBP01008854">
    <property type="protein sequence ID" value="NDV37823.1"/>
    <property type="molecule type" value="Transcribed_RNA"/>
</dbReference>
<dbReference type="PANTHER" id="PTHR24198">
    <property type="entry name" value="ANKYRIN REPEAT AND PROTEIN KINASE DOMAIN-CONTAINING PROTEIN"/>
    <property type="match status" value="1"/>
</dbReference>
<dbReference type="AlphaFoldDB" id="A0A6B2LL85"/>
<dbReference type="PROSITE" id="PS50088">
    <property type="entry name" value="ANK_REPEAT"/>
    <property type="match status" value="1"/>
</dbReference>
<dbReference type="PANTHER" id="PTHR24198:SF165">
    <property type="entry name" value="ANKYRIN REPEAT-CONTAINING PROTEIN-RELATED"/>
    <property type="match status" value="1"/>
</dbReference>
<dbReference type="PROSITE" id="PS50297">
    <property type="entry name" value="ANK_REP_REGION"/>
    <property type="match status" value="1"/>
</dbReference>
<evidence type="ECO:0000256" key="2">
    <source>
        <dbReference type="ARBA" id="ARBA00023043"/>
    </source>
</evidence>
<evidence type="ECO:0000256" key="1">
    <source>
        <dbReference type="ARBA" id="ARBA00022737"/>
    </source>
</evidence>
<accession>A0A6B2LL85</accession>
<dbReference type="InterPro" id="IPR002110">
    <property type="entry name" value="Ankyrin_rpt"/>
</dbReference>
<sequence>MHFASENGHLATVNFLLSSNANIDAKQMFQWTPLFLASQNNQTAVVELLSSKKEVSVLPKENLEQLIRSNDFQLPFKKEMQNLSCTFPVTKKTFSLQFFFNCHTCDKNVFICYACAQVCHKGHYLEKVKPFVFLGHCGCYLGLKCCLVQTKDMDDHTLLLEDKI</sequence>
<name>A0A6B2LL85_9EUKA</name>
<feature type="repeat" description="ANK" evidence="3">
    <location>
        <begin position="1"/>
        <end position="28"/>
    </location>
</feature>
<dbReference type="CDD" id="cd19671">
    <property type="entry name" value="UBR-box_UBR4_5_6_7"/>
    <property type="match status" value="1"/>
</dbReference>
<evidence type="ECO:0000313" key="4">
    <source>
        <dbReference type="EMBL" id="NDV37823.1"/>
    </source>
</evidence>
<keyword evidence="1" id="KW-0677">Repeat</keyword>
<protein>
    <submittedName>
        <fullName evidence="4">Uncharacterized protein</fullName>
    </submittedName>
</protein>
<dbReference type="SUPFAM" id="SSF48403">
    <property type="entry name" value="Ankyrin repeat"/>
    <property type="match status" value="1"/>
</dbReference>
<proteinExistence type="predicted"/>
<evidence type="ECO:0000256" key="3">
    <source>
        <dbReference type="PROSITE-ProRule" id="PRU00023"/>
    </source>
</evidence>
<dbReference type="Pfam" id="PF12796">
    <property type="entry name" value="Ank_2"/>
    <property type="match status" value="1"/>
</dbReference>
<dbReference type="Gene3D" id="1.25.40.20">
    <property type="entry name" value="Ankyrin repeat-containing domain"/>
    <property type="match status" value="1"/>
</dbReference>